<dbReference type="SUPFAM" id="SSF51735">
    <property type="entry name" value="NAD(P)-binding Rossmann-fold domains"/>
    <property type="match status" value="1"/>
</dbReference>
<dbReference type="OrthoDB" id="517007at2"/>
<reference evidence="4 5" key="1">
    <citation type="submission" date="2016-12" db="EMBL/GenBank/DDBJ databases">
        <title>Complete genome sequence of Microbacterium aurum KACC 15219.</title>
        <authorList>
            <person name="Jung Y."/>
            <person name="Shin J.-H."/>
            <person name="Lee Y.-J."/>
            <person name="Yi H."/>
            <person name="Bahn Y.-S."/>
            <person name="Kim J.F."/>
            <person name="Lee D.-W."/>
        </authorList>
    </citation>
    <scope>NUCLEOTIDE SEQUENCE [LARGE SCALE GENOMIC DNA]</scope>
    <source>
        <strain evidence="4 5">KACC 15219</strain>
    </source>
</reference>
<dbReference type="Gene3D" id="3.40.50.720">
    <property type="entry name" value="NAD(P)-binding Rossmann-like Domain"/>
    <property type="match status" value="1"/>
</dbReference>
<sequence length="272" mass="28242">MRPARVALVTGASGGIGRAIAMRLVDDGYVILAHYNRDANGAARLSTELKASGGVHHSIQANLSQPSGLASLTKEVRRFLDRHPASALKAIVNNAGVMVGPSWESITVEDYDRFLDVNTRAPFFLIRELAQSMPRGGSIVNISSASAHISSPANIAYAMSKAALESMTKNFAAALAIRGIRVNAVIPGYTNNGHAAFSDPSSLKYMASAAPLGDVGSPADVAHAVSFLVSDLAARTTGSLLDVSGGTTLSPRTSQIGSVSELAPRSDARATS</sequence>
<dbReference type="InterPro" id="IPR002347">
    <property type="entry name" value="SDR_fam"/>
</dbReference>
<dbReference type="FunFam" id="3.40.50.720:FF:000084">
    <property type="entry name" value="Short-chain dehydrogenase reductase"/>
    <property type="match status" value="1"/>
</dbReference>
<dbReference type="PROSITE" id="PS00061">
    <property type="entry name" value="ADH_SHORT"/>
    <property type="match status" value="1"/>
</dbReference>
<evidence type="ECO:0000313" key="4">
    <source>
        <dbReference type="EMBL" id="APZ35604.1"/>
    </source>
</evidence>
<dbReference type="Pfam" id="PF13561">
    <property type="entry name" value="adh_short_C2"/>
    <property type="match status" value="1"/>
</dbReference>
<protein>
    <recommendedName>
        <fullName evidence="6">Short-chain dehydrogenase</fullName>
    </recommendedName>
</protein>
<proteinExistence type="inferred from homology"/>
<evidence type="ECO:0008006" key="6">
    <source>
        <dbReference type="Google" id="ProtNLM"/>
    </source>
</evidence>
<keyword evidence="5" id="KW-1185">Reference proteome</keyword>
<comment type="similarity">
    <text evidence="1">Belongs to the short-chain dehydrogenases/reductases (SDR) family.</text>
</comment>
<dbReference type="STRING" id="36805.BOH66_16225"/>
<dbReference type="PRINTS" id="PR00081">
    <property type="entry name" value="GDHRDH"/>
</dbReference>
<dbReference type="PANTHER" id="PTHR43639:SF1">
    <property type="entry name" value="SHORT-CHAIN DEHYDROGENASE_REDUCTASE FAMILY PROTEIN"/>
    <property type="match status" value="1"/>
</dbReference>
<dbReference type="EMBL" id="CP018762">
    <property type="protein sequence ID" value="APZ35604.1"/>
    <property type="molecule type" value="Genomic_DNA"/>
</dbReference>
<organism evidence="4 5">
    <name type="scientific">Microbacterium aurum</name>
    <dbReference type="NCBI Taxonomy" id="36805"/>
    <lineage>
        <taxon>Bacteria</taxon>
        <taxon>Bacillati</taxon>
        <taxon>Actinomycetota</taxon>
        <taxon>Actinomycetes</taxon>
        <taxon>Micrococcales</taxon>
        <taxon>Microbacteriaceae</taxon>
        <taxon>Microbacterium</taxon>
    </lineage>
</organism>
<accession>A0A1P8UBU8</accession>
<dbReference type="Proteomes" id="UP000187185">
    <property type="component" value="Chromosome"/>
</dbReference>
<feature type="region of interest" description="Disordered" evidence="3">
    <location>
        <begin position="252"/>
        <end position="272"/>
    </location>
</feature>
<name>A0A1P8UBU8_9MICO</name>
<gene>
    <name evidence="4" type="ORF">BOH66_16225</name>
</gene>
<dbReference type="AlphaFoldDB" id="A0A1P8UBU8"/>
<dbReference type="GO" id="GO:0016491">
    <property type="term" value="F:oxidoreductase activity"/>
    <property type="evidence" value="ECO:0007669"/>
    <property type="project" value="UniProtKB-KW"/>
</dbReference>
<evidence type="ECO:0000256" key="1">
    <source>
        <dbReference type="ARBA" id="ARBA00006484"/>
    </source>
</evidence>
<evidence type="ECO:0000256" key="2">
    <source>
        <dbReference type="ARBA" id="ARBA00023002"/>
    </source>
</evidence>
<dbReference type="PANTHER" id="PTHR43639">
    <property type="entry name" value="OXIDOREDUCTASE, SHORT-CHAIN DEHYDROGENASE/REDUCTASE FAMILY (AFU_ORTHOLOGUE AFUA_5G02870)"/>
    <property type="match status" value="1"/>
</dbReference>
<evidence type="ECO:0000313" key="5">
    <source>
        <dbReference type="Proteomes" id="UP000187185"/>
    </source>
</evidence>
<dbReference type="PRINTS" id="PR00080">
    <property type="entry name" value="SDRFAMILY"/>
</dbReference>
<evidence type="ECO:0000256" key="3">
    <source>
        <dbReference type="SAM" id="MobiDB-lite"/>
    </source>
</evidence>
<keyword evidence="2" id="KW-0560">Oxidoreductase</keyword>
<dbReference type="RefSeq" id="WP_076691966.1">
    <property type="nucleotide sequence ID" value="NZ_CP018762.1"/>
</dbReference>
<dbReference type="InterPro" id="IPR036291">
    <property type="entry name" value="NAD(P)-bd_dom_sf"/>
</dbReference>
<dbReference type="KEGG" id="maur:BOH66_16225"/>
<dbReference type="InterPro" id="IPR020904">
    <property type="entry name" value="Sc_DH/Rdtase_CS"/>
</dbReference>